<dbReference type="PANTHER" id="PTHR30292">
    <property type="entry name" value="UNCHARACTERIZED PROTEIN YBGL-RELATED"/>
    <property type="match status" value="1"/>
</dbReference>
<dbReference type="InterPro" id="IPR005501">
    <property type="entry name" value="LamB/YcsF/PxpA-like"/>
</dbReference>
<proteinExistence type="predicted"/>
<dbReference type="Pfam" id="PF03746">
    <property type="entry name" value="LamB_YcsF"/>
    <property type="match status" value="1"/>
</dbReference>
<dbReference type="PANTHER" id="PTHR30292:SF0">
    <property type="entry name" value="5-OXOPROLINASE SUBUNIT A"/>
    <property type="match status" value="1"/>
</dbReference>
<name>A0A381IAE5_CLODI</name>
<evidence type="ECO:0000313" key="1">
    <source>
        <dbReference type="EMBL" id="SUY23454.1"/>
    </source>
</evidence>
<dbReference type="GO" id="GO:0005975">
    <property type="term" value="P:carbohydrate metabolic process"/>
    <property type="evidence" value="ECO:0007669"/>
    <property type="project" value="InterPro"/>
</dbReference>
<dbReference type="InterPro" id="IPR011330">
    <property type="entry name" value="Glyco_hydro/deAcase_b/a-brl"/>
</dbReference>
<dbReference type="EMBL" id="UFWD01000001">
    <property type="protein sequence ID" value="SUY23454.1"/>
    <property type="molecule type" value="Genomic_DNA"/>
</dbReference>
<reference evidence="1" key="1">
    <citation type="submission" date="2018-06" db="EMBL/GenBank/DDBJ databases">
        <authorList>
            <consortium name="Pathogen Informatics"/>
            <person name="Doyle S."/>
        </authorList>
    </citation>
    <scope>NUCLEOTIDE SEQUENCE</scope>
    <source>
        <strain evidence="1">NCTC13307</strain>
    </source>
</reference>
<dbReference type="AlphaFoldDB" id="A0A381IAE5"/>
<protein>
    <submittedName>
        <fullName evidence="1">LamB/YcsF family protein</fullName>
    </submittedName>
</protein>
<sequence length="75" mass="8699">MYKVDLNSDLGESFGTYKIGLDEEVLKYISSANIACGFHAGDPSHMEKTVQLAKKKWSENRRTSRFPRFNRIWKT</sequence>
<dbReference type="Gene3D" id="3.20.20.370">
    <property type="entry name" value="Glycoside hydrolase/deacetylase"/>
    <property type="match status" value="1"/>
</dbReference>
<organism evidence="1">
    <name type="scientific">Clostridioides difficile</name>
    <name type="common">Peptoclostridium difficile</name>
    <dbReference type="NCBI Taxonomy" id="1496"/>
    <lineage>
        <taxon>Bacteria</taxon>
        <taxon>Bacillati</taxon>
        <taxon>Bacillota</taxon>
        <taxon>Clostridia</taxon>
        <taxon>Peptostreptococcales</taxon>
        <taxon>Peptostreptococcaceae</taxon>
        <taxon>Clostridioides</taxon>
    </lineage>
</organism>
<dbReference type="SUPFAM" id="SSF88713">
    <property type="entry name" value="Glycoside hydrolase/deacetylase"/>
    <property type="match status" value="1"/>
</dbReference>
<gene>
    <name evidence="1" type="ORF">NCTC13307_01734</name>
</gene>
<accession>A0A381IAE5</accession>